<dbReference type="PATRIC" id="fig|1276257.3.peg.937"/>
<evidence type="ECO:0000256" key="2">
    <source>
        <dbReference type="ARBA" id="ARBA00013017"/>
    </source>
</evidence>
<dbReference type="RefSeq" id="WP_025251456.1">
    <property type="nucleotide sequence ID" value="NZ_CP006934.1"/>
</dbReference>
<evidence type="ECO:0000256" key="3">
    <source>
        <dbReference type="ARBA" id="ARBA00022559"/>
    </source>
</evidence>
<feature type="domain" description="Thioredoxin" evidence="12">
    <location>
        <begin position="1"/>
        <end position="141"/>
    </location>
</feature>
<evidence type="ECO:0000256" key="7">
    <source>
        <dbReference type="ARBA" id="ARBA00023284"/>
    </source>
</evidence>
<protein>
    <recommendedName>
        <fullName evidence="2">thioredoxin-dependent peroxiredoxin</fullName>
        <ecNumber evidence="2">1.11.1.24</ecNumber>
    </recommendedName>
    <alternativeName>
        <fullName evidence="10">Bacterioferritin comigratory protein</fullName>
    </alternativeName>
    <alternativeName>
        <fullName evidence="8">Thioredoxin peroxidase</fullName>
    </alternativeName>
</protein>
<dbReference type="Gene3D" id="3.40.30.10">
    <property type="entry name" value="Glutaredoxin"/>
    <property type="match status" value="1"/>
</dbReference>
<dbReference type="SUPFAM" id="SSF52833">
    <property type="entry name" value="Thioredoxin-like"/>
    <property type="match status" value="1"/>
</dbReference>
<name>W6ABV4_9MOLU</name>
<evidence type="ECO:0000256" key="9">
    <source>
        <dbReference type="ARBA" id="ARBA00038489"/>
    </source>
</evidence>
<keyword evidence="4" id="KW-0049">Antioxidant</keyword>
<dbReference type="Pfam" id="PF00578">
    <property type="entry name" value="AhpC-TSA"/>
    <property type="match status" value="1"/>
</dbReference>
<dbReference type="eggNOG" id="COG1225">
    <property type="taxonomic scope" value="Bacteria"/>
</dbReference>
<dbReference type="GO" id="GO:0034599">
    <property type="term" value="P:cellular response to oxidative stress"/>
    <property type="evidence" value="ECO:0007669"/>
    <property type="project" value="TreeGrafter"/>
</dbReference>
<keyword evidence="7" id="KW-0676">Redox-active center</keyword>
<dbReference type="PANTHER" id="PTHR42801:SF4">
    <property type="entry name" value="AHPC_TSA FAMILY PROTEIN"/>
    <property type="match status" value="1"/>
</dbReference>
<keyword evidence="3" id="KW-0575">Peroxidase</keyword>
<sequence>MNWKTKKYMLENSESKMLSELTGQKGLVLFFYPVANADHCAMELKAYEKKAMAINDKGYNVVGVSRDSVPEQEKFAKSCMINFSLISDSDLTLHNEFKVITSTEPAEEDRSTFILDNNLNVLHELRSVDTSSHIDEVIMKL</sequence>
<dbReference type="GO" id="GO:0005737">
    <property type="term" value="C:cytoplasm"/>
    <property type="evidence" value="ECO:0007669"/>
    <property type="project" value="TreeGrafter"/>
</dbReference>
<dbReference type="PANTHER" id="PTHR42801">
    <property type="entry name" value="THIOREDOXIN-DEPENDENT PEROXIDE REDUCTASE"/>
    <property type="match status" value="1"/>
</dbReference>
<proteinExistence type="inferred from homology"/>
<evidence type="ECO:0000256" key="5">
    <source>
        <dbReference type="ARBA" id="ARBA00023002"/>
    </source>
</evidence>
<comment type="function">
    <text evidence="1">Thiol-specific peroxidase that catalyzes the reduction of hydrogen peroxide and organic hydroperoxides to water and alcohols, respectively. Plays a role in cell protection against oxidative stress by detoxifying peroxides and as sensor of hydrogen peroxide-mediated signaling events.</text>
</comment>
<organism evidence="13 14">
    <name type="scientific">Spiroplasma sabaudiense Ar-1343</name>
    <dbReference type="NCBI Taxonomy" id="1276257"/>
    <lineage>
        <taxon>Bacteria</taxon>
        <taxon>Bacillati</taxon>
        <taxon>Mycoplasmatota</taxon>
        <taxon>Mollicutes</taxon>
        <taxon>Entomoplasmatales</taxon>
        <taxon>Spiroplasmataceae</taxon>
        <taxon>Spiroplasma</taxon>
    </lineage>
</organism>
<evidence type="ECO:0000259" key="12">
    <source>
        <dbReference type="PROSITE" id="PS51352"/>
    </source>
</evidence>
<dbReference type="AlphaFoldDB" id="W6ABV4"/>
<dbReference type="InterPro" id="IPR013766">
    <property type="entry name" value="Thioredoxin_domain"/>
</dbReference>
<dbReference type="CDD" id="cd03017">
    <property type="entry name" value="PRX_BCP"/>
    <property type="match status" value="1"/>
</dbReference>
<dbReference type="Proteomes" id="UP000019265">
    <property type="component" value="Chromosome"/>
</dbReference>
<evidence type="ECO:0000256" key="8">
    <source>
        <dbReference type="ARBA" id="ARBA00032824"/>
    </source>
</evidence>
<evidence type="ECO:0000256" key="6">
    <source>
        <dbReference type="ARBA" id="ARBA00023157"/>
    </source>
</evidence>
<keyword evidence="5" id="KW-0560">Oxidoreductase</keyword>
<dbReference type="STRING" id="1276257.SSABA_v1c09210"/>
<dbReference type="InterPro" id="IPR000866">
    <property type="entry name" value="AhpC/TSA"/>
</dbReference>
<evidence type="ECO:0000256" key="1">
    <source>
        <dbReference type="ARBA" id="ARBA00003330"/>
    </source>
</evidence>
<dbReference type="KEGG" id="ssab:SSABA_v1c09210"/>
<comment type="similarity">
    <text evidence="9">Belongs to the peroxiredoxin family. BCP/PrxQ subfamily.</text>
</comment>
<evidence type="ECO:0000313" key="13">
    <source>
        <dbReference type="EMBL" id="AHI54320.1"/>
    </source>
</evidence>
<dbReference type="GO" id="GO:0008379">
    <property type="term" value="F:thioredoxin peroxidase activity"/>
    <property type="evidence" value="ECO:0007669"/>
    <property type="project" value="TreeGrafter"/>
</dbReference>
<gene>
    <name evidence="13" type="ORF">SSABA_v1c09210</name>
</gene>
<dbReference type="InterPro" id="IPR050924">
    <property type="entry name" value="Peroxiredoxin_BCP/PrxQ"/>
</dbReference>
<reference evidence="13 14" key="1">
    <citation type="journal article" date="2014" name="Genome Biol. Evol.">
        <title>Molecular evolution of the substrate utilization strategies and putative virulence factors in mosquito-associated Spiroplasma species.</title>
        <authorList>
            <person name="Chang T.H."/>
            <person name="Lo W.S."/>
            <person name="Ku C."/>
            <person name="Chen L.L."/>
            <person name="Kuo C.H."/>
        </authorList>
    </citation>
    <scope>NUCLEOTIDE SEQUENCE [LARGE SCALE GENOMIC DNA]</scope>
    <source>
        <strain evidence="13">Ar-1343</strain>
    </source>
</reference>
<evidence type="ECO:0000313" key="14">
    <source>
        <dbReference type="Proteomes" id="UP000019265"/>
    </source>
</evidence>
<accession>W6ABV4</accession>
<evidence type="ECO:0000256" key="10">
    <source>
        <dbReference type="ARBA" id="ARBA00041373"/>
    </source>
</evidence>
<dbReference type="EMBL" id="CP006934">
    <property type="protein sequence ID" value="AHI54320.1"/>
    <property type="molecule type" value="Genomic_DNA"/>
</dbReference>
<evidence type="ECO:0000256" key="11">
    <source>
        <dbReference type="ARBA" id="ARBA00049091"/>
    </source>
</evidence>
<comment type="catalytic activity">
    <reaction evidence="11">
        <text>a hydroperoxide + [thioredoxin]-dithiol = an alcohol + [thioredoxin]-disulfide + H2O</text>
        <dbReference type="Rhea" id="RHEA:62620"/>
        <dbReference type="Rhea" id="RHEA-COMP:10698"/>
        <dbReference type="Rhea" id="RHEA-COMP:10700"/>
        <dbReference type="ChEBI" id="CHEBI:15377"/>
        <dbReference type="ChEBI" id="CHEBI:29950"/>
        <dbReference type="ChEBI" id="CHEBI:30879"/>
        <dbReference type="ChEBI" id="CHEBI:35924"/>
        <dbReference type="ChEBI" id="CHEBI:50058"/>
        <dbReference type="EC" id="1.11.1.24"/>
    </reaction>
</comment>
<evidence type="ECO:0000256" key="4">
    <source>
        <dbReference type="ARBA" id="ARBA00022862"/>
    </source>
</evidence>
<dbReference type="GO" id="GO:0045454">
    <property type="term" value="P:cell redox homeostasis"/>
    <property type="evidence" value="ECO:0007669"/>
    <property type="project" value="TreeGrafter"/>
</dbReference>
<keyword evidence="14" id="KW-1185">Reference proteome</keyword>
<dbReference type="PROSITE" id="PS51352">
    <property type="entry name" value="THIOREDOXIN_2"/>
    <property type="match status" value="1"/>
</dbReference>
<dbReference type="OrthoDB" id="9812811at2"/>
<keyword evidence="6" id="KW-1015">Disulfide bond</keyword>
<dbReference type="EC" id="1.11.1.24" evidence="2"/>
<dbReference type="HOGENOM" id="CLU_042529_14_1_14"/>
<dbReference type="InterPro" id="IPR036249">
    <property type="entry name" value="Thioredoxin-like_sf"/>
</dbReference>